<dbReference type="SUPFAM" id="SSF50814">
    <property type="entry name" value="Lipocalins"/>
    <property type="match status" value="1"/>
</dbReference>
<dbReference type="InterPro" id="IPR012674">
    <property type="entry name" value="Calycin"/>
</dbReference>
<dbReference type="Proteomes" id="UP001596989">
    <property type="component" value="Unassembled WGS sequence"/>
</dbReference>
<dbReference type="Pfam" id="PF09148">
    <property type="entry name" value="DUF1934"/>
    <property type="match status" value="1"/>
</dbReference>
<proteinExistence type="predicted"/>
<sequence>MMTKRKGKIRITLISEQDNTSHTFTYRGEWFLKERSVYIRYMESDENDEVRALIRYREGELSLTRRGTVRSEQLFVKGERCSGHYRSPHASLELEAETTELCIHQQGDEAGLPVPPFMLEWKYDLMSGDIKLGRFHNRLYIEEEQGS</sequence>
<keyword evidence="2" id="KW-1185">Reference proteome</keyword>
<dbReference type="InterPro" id="IPR015231">
    <property type="entry name" value="DUF1934"/>
</dbReference>
<evidence type="ECO:0000313" key="2">
    <source>
        <dbReference type="Proteomes" id="UP001596989"/>
    </source>
</evidence>
<accession>A0ABW3HSZ3</accession>
<dbReference type="Gene3D" id="2.40.128.20">
    <property type="match status" value="1"/>
</dbReference>
<reference evidence="2" key="1">
    <citation type="journal article" date="2019" name="Int. J. Syst. Evol. Microbiol.">
        <title>The Global Catalogue of Microorganisms (GCM) 10K type strain sequencing project: providing services to taxonomists for standard genome sequencing and annotation.</title>
        <authorList>
            <consortium name="The Broad Institute Genomics Platform"/>
            <consortium name="The Broad Institute Genome Sequencing Center for Infectious Disease"/>
            <person name="Wu L."/>
            <person name="Ma J."/>
        </authorList>
    </citation>
    <scope>NUCLEOTIDE SEQUENCE [LARGE SCALE GENOMIC DNA]</scope>
    <source>
        <strain evidence="2">CCUG 59129</strain>
    </source>
</reference>
<organism evidence="1 2">
    <name type="scientific">Paenibacillus chungangensis</name>
    <dbReference type="NCBI Taxonomy" id="696535"/>
    <lineage>
        <taxon>Bacteria</taxon>
        <taxon>Bacillati</taxon>
        <taxon>Bacillota</taxon>
        <taxon>Bacilli</taxon>
        <taxon>Bacillales</taxon>
        <taxon>Paenibacillaceae</taxon>
        <taxon>Paenibacillus</taxon>
    </lineage>
</organism>
<comment type="caution">
    <text evidence="1">The sequence shown here is derived from an EMBL/GenBank/DDBJ whole genome shotgun (WGS) entry which is preliminary data.</text>
</comment>
<name>A0ABW3HSZ3_9BACL</name>
<protein>
    <submittedName>
        <fullName evidence="1">DUF1934 domain-containing protein</fullName>
    </submittedName>
</protein>
<gene>
    <name evidence="1" type="ORF">ACFQ2I_14895</name>
</gene>
<dbReference type="EMBL" id="JBHTJZ010000023">
    <property type="protein sequence ID" value="MFD0960678.1"/>
    <property type="molecule type" value="Genomic_DNA"/>
</dbReference>
<evidence type="ECO:0000313" key="1">
    <source>
        <dbReference type="EMBL" id="MFD0960678.1"/>
    </source>
</evidence>